<name>A0A6C0HYJ1_9ZZZZ</name>
<dbReference type="EMBL" id="MN740048">
    <property type="protein sequence ID" value="QHT85858.1"/>
    <property type="molecule type" value="Genomic_DNA"/>
</dbReference>
<proteinExistence type="predicted"/>
<accession>A0A6C0HYJ1</accession>
<organism evidence="1">
    <name type="scientific">viral metagenome</name>
    <dbReference type="NCBI Taxonomy" id="1070528"/>
    <lineage>
        <taxon>unclassified sequences</taxon>
        <taxon>metagenomes</taxon>
        <taxon>organismal metagenomes</taxon>
    </lineage>
</organism>
<sequence>MGENIYDTKDDFDFNKINISKPISLSNGNFILKYSIGDFPLYINPPKCTIKSVSKGSKRTHCDFIFSQENDQFIRWIENLEKLSQDKIYANRSQWFETELEKEDIENYFTSPLKIYKSGKFYILRTNLPTAQQKQNFKIYDENENEIQFDSINEDMQIMCVLEIQGIKCSSSSFQIEILVKQMMVLRTVNLFEKCIIKNKPENITIKKDFTSLNNSTDIELETQKTLEEKPESLESLKSSESLEREHKTLEEIETPILDLPTEIIDSSLVESKDENELCEVDFDIDDMDKNDAITIKQRKDMYYEMYEEARRKAKIARDLALSAYLEARRIKNTYMLEDILDSSDESDIDELEEME</sequence>
<reference evidence="1" key="1">
    <citation type="journal article" date="2020" name="Nature">
        <title>Giant virus diversity and host interactions through global metagenomics.</title>
        <authorList>
            <person name="Schulz F."/>
            <person name="Roux S."/>
            <person name="Paez-Espino D."/>
            <person name="Jungbluth S."/>
            <person name="Walsh D.A."/>
            <person name="Denef V.J."/>
            <person name="McMahon K.D."/>
            <person name="Konstantinidis K.T."/>
            <person name="Eloe-Fadrosh E.A."/>
            <person name="Kyrpides N.C."/>
            <person name="Woyke T."/>
        </authorList>
    </citation>
    <scope>NUCLEOTIDE SEQUENCE</scope>
    <source>
        <strain evidence="1">GVMAG-M-3300023184-182</strain>
    </source>
</reference>
<protein>
    <submittedName>
        <fullName evidence="1">Uncharacterized protein</fullName>
    </submittedName>
</protein>
<evidence type="ECO:0000313" key="1">
    <source>
        <dbReference type="EMBL" id="QHT85858.1"/>
    </source>
</evidence>
<dbReference type="AlphaFoldDB" id="A0A6C0HYJ1"/>